<dbReference type="Gene3D" id="3.40.50.2000">
    <property type="entry name" value="Glycogen Phosphorylase B"/>
    <property type="match status" value="1"/>
</dbReference>
<dbReference type="RefSeq" id="WP_208263191.1">
    <property type="nucleotide sequence ID" value="NZ_JAGEOJ010000030.1"/>
</dbReference>
<protein>
    <submittedName>
        <fullName evidence="1">Glycosyltransferase</fullName>
    </submittedName>
</protein>
<dbReference type="AlphaFoldDB" id="A0A939PMA2"/>
<evidence type="ECO:0000313" key="1">
    <source>
        <dbReference type="EMBL" id="MBO2454967.1"/>
    </source>
</evidence>
<proteinExistence type="predicted"/>
<name>A0A939PMA2_9ACTN</name>
<comment type="caution">
    <text evidence="1">The sequence shown here is derived from an EMBL/GenBank/DDBJ whole genome shotgun (WGS) entry which is preliminary data.</text>
</comment>
<gene>
    <name evidence="1" type="ORF">J4573_48325</name>
</gene>
<dbReference type="Gene3D" id="3.40.50.11010">
    <property type="match status" value="1"/>
</dbReference>
<sequence>MIVYFGGTAYDGVAGTDRQLADRLSAFTPVLYVDPPVSVLTPLRQPQLAGSLRGSTLRKVTPRLWRLCPRVLPGAYRSGMHHLTAALVRRSARQAARRLAATLGDTVSAVVVATHIETLGAVPGARTVYYATDDLVAGAGLIRLPRRRLAAVRDRMIARADEVAVVSPPLRDQFRQRGCEAVLIPNGCAPEAYTGIDDAPWPDDVPRFDRPAVGFAGHINARIDLGLLEAVAGAGHPLLLVGPHDAAYEPERFRALTDRPNVCWTGRKSFAELPAYLGTIRVGLTPYRLDDFNRASFPIKTLDYLAAGRGAVSTDLPATRWLRAFEDGEDLIRSASTVREFVHAVDLELAAEPTPELAGRRRAFAGRHDWTHRARAFARLLNIDPSAEQHTDRQEEPAP</sequence>
<evidence type="ECO:0000313" key="2">
    <source>
        <dbReference type="Proteomes" id="UP000669179"/>
    </source>
</evidence>
<dbReference type="EMBL" id="JAGEOJ010000030">
    <property type="protein sequence ID" value="MBO2454967.1"/>
    <property type="molecule type" value="Genomic_DNA"/>
</dbReference>
<dbReference type="Proteomes" id="UP000669179">
    <property type="component" value="Unassembled WGS sequence"/>
</dbReference>
<organism evidence="1 2">
    <name type="scientific">Actinomadura barringtoniae</name>
    <dbReference type="NCBI Taxonomy" id="1427535"/>
    <lineage>
        <taxon>Bacteria</taxon>
        <taxon>Bacillati</taxon>
        <taxon>Actinomycetota</taxon>
        <taxon>Actinomycetes</taxon>
        <taxon>Streptosporangiales</taxon>
        <taxon>Thermomonosporaceae</taxon>
        <taxon>Actinomadura</taxon>
    </lineage>
</organism>
<dbReference type="Pfam" id="PF13692">
    <property type="entry name" value="Glyco_trans_1_4"/>
    <property type="match status" value="1"/>
</dbReference>
<dbReference type="SUPFAM" id="SSF53756">
    <property type="entry name" value="UDP-Glycosyltransferase/glycogen phosphorylase"/>
    <property type="match status" value="1"/>
</dbReference>
<reference evidence="1" key="1">
    <citation type="submission" date="2021-03" db="EMBL/GenBank/DDBJ databases">
        <authorList>
            <person name="Kanchanasin P."/>
            <person name="Saeng-In P."/>
            <person name="Phongsopitanun W."/>
            <person name="Yuki M."/>
            <person name="Kudo T."/>
            <person name="Ohkuma M."/>
            <person name="Tanasupawat S."/>
        </authorList>
    </citation>
    <scope>NUCLEOTIDE SEQUENCE</scope>
    <source>
        <strain evidence="1">GKU 128</strain>
    </source>
</reference>
<accession>A0A939PMA2</accession>
<keyword evidence="2" id="KW-1185">Reference proteome</keyword>